<evidence type="ECO:0000313" key="3">
    <source>
        <dbReference type="Proteomes" id="UP000537130"/>
    </source>
</evidence>
<dbReference type="InterPro" id="IPR038142">
    <property type="entry name" value="Cytochrome_P460_sp"/>
</dbReference>
<name>A0A7W4W6B1_9GAMM</name>
<dbReference type="AlphaFoldDB" id="A0A7W4W6B1"/>
<feature type="signal peptide" evidence="1">
    <location>
        <begin position="1"/>
        <end position="20"/>
    </location>
</feature>
<sequence length="189" mass="20671">MNRHLMLAGLLMALLSPLHAQPTALDIEATDFDCLSEMTPVRGFFIDNLNGDLEATQAAAEAPKGATYPAGSVVQLVPTEVMVKHPKGVSPATNDWEFFELKVSDAGSEIVTRGFEDVKNRFGGNCLECHAKAEPQWDMICETGHGCDPIPLTGAMIKVVQKVDPRCEQTQPLSEAERQLLDHLKPFLQ</sequence>
<dbReference type="EMBL" id="JACHWY010000003">
    <property type="protein sequence ID" value="MBB3048235.1"/>
    <property type="molecule type" value="Genomic_DNA"/>
</dbReference>
<reference evidence="2 3" key="1">
    <citation type="submission" date="2020-08" db="EMBL/GenBank/DDBJ databases">
        <title>Genomic Encyclopedia of Type Strains, Phase III (KMG-III): the genomes of soil and plant-associated and newly described type strains.</title>
        <authorList>
            <person name="Whitman W."/>
        </authorList>
    </citation>
    <scope>NUCLEOTIDE SEQUENCE [LARGE SCALE GENOMIC DNA]</scope>
    <source>
        <strain evidence="2 3">CECT 8654</strain>
    </source>
</reference>
<proteinExistence type="predicted"/>
<dbReference type="Proteomes" id="UP000537130">
    <property type="component" value="Unassembled WGS sequence"/>
</dbReference>
<keyword evidence="3" id="KW-1185">Reference proteome</keyword>
<comment type="caution">
    <text evidence="2">The sequence shown here is derived from an EMBL/GenBank/DDBJ whole genome shotgun (WGS) entry which is preliminary data.</text>
</comment>
<accession>A0A7W4W6B1</accession>
<gene>
    <name evidence="2" type="ORF">FHR99_002509</name>
</gene>
<protein>
    <recommendedName>
        <fullName evidence="4">Cytochrome c domain-containing protein</fullName>
    </recommendedName>
</protein>
<evidence type="ECO:0008006" key="4">
    <source>
        <dbReference type="Google" id="ProtNLM"/>
    </source>
</evidence>
<evidence type="ECO:0000256" key="1">
    <source>
        <dbReference type="SAM" id="SignalP"/>
    </source>
</evidence>
<dbReference type="Gene3D" id="3.50.70.20">
    <property type="entry name" value="Cytochrome P460"/>
    <property type="match status" value="1"/>
</dbReference>
<organism evidence="2 3">
    <name type="scientific">Litorivivens lipolytica</name>
    <dbReference type="NCBI Taxonomy" id="1524264"/>
    <lineage>
        <taxon>Bacteria</taxon>
        <taxon>Pseudomonadati</taxon>
        <taxon>Pseudomonadota</taxon>
        <taxon>Gammaproteobacteria</taxon>
        <taxon>Litorivivens</taxon>
    </lineage>
</organism>
<keyword evidence="1" id="KW-0732">Signal</keyword>
<feature type="chain" id="PRO_5030752138" description="Cytochrome c domain-containing protein" evidence="1">
    <location>
        <begin position="21"/>
        <end position="189"/>
    </location>
</feature>
<evidence type="ECO:0000313" key="2">
    <source>
        <dbReference type="EMBL" id="MBB3048235.1"/>
    </source>
</evidence>